<dbReference type="Gene3D" id="2.10.109.10">
    <property type="entry name" value="Umud Fragment, subunit A"/>
    <property type="match status" value="1"/>
</dbReference>
<dbReference type="PANTHER" id="PTHR33516:SF2">
    <property type="entry name" value="LEXA REPRESSOR-RELATED"/>
    <property type="match status" value="1"/>
</dbReference>
<dbReference type="SUPFAM" id="SSF46785">
    <property type="entry name" value="Winged helix' DNA-binding domain"/>
    <property type="match status" value="1"/>
</dbReference>
<dbReference type="PANTHER" id="PTHR33516">
    <property type="entry name" value="LEXA REPRESSOR"/>
    <property type="match status" value="1"/>
</dbReference>
<protein>
    <recommendedName>
        <fullName evidence="4">LexA repressor DNA-binding domain-containing protein</fullName>
    </recommendedName>
</protein>
<dbReference type="InterPro" id="IPR036388">
    <property type="entry name" value="WH-like_DNA-bd_sf"/>
</dbReference>
<dbReference type="SUPFAM" id="SSF51306">
    <property type="entry name" value="LexA/Signal peptidase"/>
    <property type="match status" value="1"/>
</dbReference>
<dbReference type="InterPro" id="IPR036390">
    <property type="entry name" value="WH_DNA-bd_sf"/>
</dbReference>
<dbReference type="EMBL" id="BARS01026951">
    <property type="protein sequence ID" value="GAG06325.1"/>
    <property type="molecule type" value="Genomic_DNA"/>
</dbReference>
<accession>X0UL10</accession>
<name>X0UL10_9ZZZZ</name>
<gene>
    <name evidence="3" type="ORF">S01H1_42381</name>
</gene>
<dbReference type="Pfam" id="PF00717">
    <property type="entry name" value="Peptidase_S24"/>
    <property type="match status" value="1"/>
</dbReference>
<evidence type="ECO:0000259" key="1">
    <source>
        <dbReference type="Pfam" id="PF00717"/>
    </source>
</evidence>
<sequence>MEPLTEKQQKVFRFIEKRLQENKPPSQKEVAEHFGIAQNAAYQVINYLKKKGYLVDSGGHRGLRLSKEYLEKKRQTDGIPVVGRVAAGEPIFAEQNIEGYIDLKDLFRQSKDRFIVKVVGDSMADEGIMDG</sequence>
<dbReference type="GO" id="GO:0004252">
    <property type="term" value="F:serine-type endopeptidase activity"/>
    <property type="evidence" value="ECO:0007669"/>
    <property type="project" value="InterPro"/>
</dbReference>
<feature type="domain" description="Peptidase S24/S26A/S26B/S26C" evidence="1">
    <location>
        <begin position="80"/>
        <end position="131"/>
    </location>
</feature>
<evidence type="ECO:0008006" key="4">
    <source>
        <dbReference type="Google" id="ProtNLM"/>
    </source>
</evidence>
<evidence type="ECO:0000259" key="2">
    <source>
        <dbReference type="Pfam" id="PF01726"/>
    </source>
</evidence>
<dbReference type="Pfam" id="PF01726">
    <property type="entry name" value="LexA_DNA_bind"/>
    <property type="match status" value="1"/>
</dbReference>
<feature type="non-terminal residue" evidence="3">
    <location>
        <position position="131"/>
    </location>
</feature>
<dbReference type="InterPro" id="IPR006199">
    <property type="entry name" value="LexA_DNA-bd_dom"/>
</dbReference>
<feature type="domain" description="LexA repressor DNA-binding" evidence="2">
    <location>
        <begin position="1"/>
        <end position="54"/>
    </location>
</feature>
<dbReference type="InterPro" id="IPR015927">
    <property type="entry name" value="Peptidase_S24_S26A/B/C"/>
</dbReference>
<reference evidence="3" key="1">
    <citation type="journal article" date="2014" name="Front. Microbiol.">
        <title>High frequency of phylogenetically diverse reductive dehalogenase-homologous genes in deep subseafloor sedimentary metagenomes.</title>
        <authorList>
            <person name="Kawai M."/>
            <person name="Futagami T."/>
            <person name="Toyoda A."/>
            <person name="Takaki Y."/>
            <person name="Nishi S."/>
            <person name="Hori S."/>
            <person name="Arai W."/>
            <person name="Tsubouchi T."/>
            <person name="Morono Y."/>
            <person name="Uchiyama I."/>
            <person name="Ito T."/>
            <person name="Fujiyama A."/>
            <person name="Inagaki F."/>
            <person name="Takami H."/>
        </authorList>
    </citation>
    <scope>NUCLEOTIDE SEQUENCE</scope>
    <source>
        <strain evidence="3">Expedition CK06-06</strain>
    </source>
</reference>
<proteinExistence type="predicted"/>
<dbReference type="GO" id="GO:0006508">
    <property type="term" value="P:proteolysis"/>
    <property type="evidence" value="ECO:0007669"/>
    <property type="project" value="InterPro"/>
</dbReference>
<dbReference type="InterPro" id="IPR036286">
    <property type="entry name" value="LexA/Signal_pep-like_sf"/>
</dbReference>
<dbReference type="AlphaFoldDB" id="X0UL10"/>
<dbReference type="Gene3D" id="1.10.10.10">
    <property type="entry name" value="Winged helix-like DNA-binding domain superfamily/Winged helix DNA-binding domain"/>
    <property type="match status" value="1"/>
</dbReference>
<dbReference type="InterPro" id="IPR050077">
    <property type="entry name" value="LexA_repressor"/>
</dbReference>
<comment type="caution">
    <text evidence="3">The sequence shown here is derived from an EMBL/GenBank/DDBJ whole genome shotgun (WGS) entry which is preliminary data.</text>
</comment>
<evidence type="ECO:0000313" key="3">
    <source>
        <dbReference type="EMBL" id="GAG06325.1"/>
    </source>
</evidence>
<organism evidence="3">
    <name type="scientific">marine sediment metagenome</name>
    <dbReference type="NCBI Taxonomy" id="412755"/>
    <lineage>
        <taxon>unclassified sequences</taxon>
        <taxon>metagenomes</taxon>
        <taxon>ecological metagenomes</taxon>
    </lineage>
</organism>